<comment type="similarity">
    <text evidence="2">Belongs to the nematode transthyretin-like family.</text>
</comment>
<dbReference type="Gene3D" id="2.60.40.3330">
    <property type="match status" value="1"/>
</dbReference>
<keyword evidence="5" id="KW-0812">Transmembrane</keyword>
<evidence type="ECO:0000256" key="2">
    <source>
        <dbReference type="ARBA" id="ARBA00010112"/>
    </source>
</evidence>
<dbReference type="PANTHER" id="PTHR21700:SF24">
    <property type="entry name" value="TRANSTHYRETIN-LIKE FAMILY PROTEIN"/>
    <property type="match status" value="1"/>
</dbReference>
<keyword evidence="3" id="KW-0964">Secreted</keyword>
<name>A0A0D8XVL4_DICVI</name>
<keyword evidence="4" id="KW-0732">Signal</keyword>
<organism evidence="6 7">
    <name type="scientific">Dictyocaulus viviparus</name>
    <name type="common">Bovine lungworm</name>
    <dbReference type="NCBI Taxonomy" id="29172"/>
    <lineage>
        <taxon>Eukaryota</taxon>
        <taxon>Metazoa</taxon>
        <taxon>Ecdysozoa</taxon>
        <taxon>Nematoda</taxon>
        <taxon>Chromadorea</taxon>
        <taxon>Rhabditida</taxon>
        <taxon>Rhabditina</taxon>
        <taxon>Rhabditomorpha</taxon>
        <taxon>Strongyloidea</taxon>
        <taxon>Metastrongylidae</taxon>
        <taxon>Dictyocaulus</taxon>
    </lineage>
</organism>
<dbReference type="OrthoDB" id="5773467at2759"/>
<evidence type="ECO:0000256" key="5">
    <source>
        <dbReference type="SAM" id="Phobius"/>
    </source>
</evidence>
<evidence type="ECO:0000256" key="4">
    <source>
        <dbReference type="ARBA" id="ARBA00022729"/>
    </source>
</evidence>
<dbReference type="GO" id="GO:0009986">
    <property type="term" value="C:cell surface"/>
    <property type="evidence" value="ECO:0007669"/>
    <property type="project" value="InterPro"/>
</dbReference>
<dbReference type="InterPro" id="IPR038479">
    <property type="entry name" value="Transthyretin-like_sf"/>
</dbReference>
<dbReference type="InterPro" id="IPR001534">
    <property type="entry name" value="Transthyretin-like"/>
</dbReference>
<dbReference type="EMBL" id="KN716292">
    <property type="protein sequence ID" value="KJH47814.1"/>
    <property type="molecule type" value="Genomic_DNA"/>
</dbReference>
<reference evidence="7" key="2">
    <citation type="journal article" date="2016" name="Sci. Rep.">
        <title>Dictyocaulus viviparus genome, variome and transcriptome elucidate lungworm biology and support future intervention.</title>
        <authorList>
            <person name="McNulty S.N."/>
            <person name="Strube C."/>
            <person name="Rosa B.A."/>
            <person name="Martin J.C."/>
            <person name="Tyagi R."/>
            <person name="Choi Y.J."/>
            <person name="Wang Q."/>
            <person name="Hallsworth Pepin K."/>
            <person name="Zhang X."/>
            <person name="Ozersky P."/>
            <person name="Wilson R.K."/>
            <person name="Sternberg P.W."/>
            <person name="Gasser R.B."/>
            <person name="Mitreva M."/>
        </authorList>
    </citation>
    <scope>NUCLEOTIDE SEQUENCE [LARGE SCALE GENOMIC DNA]</scope>
    <source>
        <strain evidence="7">HannoverDv2000</strain>
    </source>
</reference>
<dbReference type="Proteomes" id="UP000053766">
    <property type="component" value="Unassembled WGS sequence"/>
</dbReference>
<dbReference type="Pfam" id="PF01060">
    <property type="entry name" value="TTR-52"/>
    <property type="match status" value="1"/>
</dbReference>
<accession>A0A0D8XVL4</accession>
<evidence type="ECO:0000256" key="3">
    <source>
        <dbReference type="ARBA" id="ARBA00022525"/>
    </source>
</evidence>
<evidence type="ECO:0000313" key="6">
    <source>
        <dbReference type="EMBL" id="KJH47814.1"/>
    </source>
</evidence>
<keyword evidence="5" id="KW-0472">Membrane</keyword>
<evidence type="ECO:0000313" key="7">
    <source>
        <dbReference type="Proteomes" id="UP000053766"/>
    </source>
</evidence>
<evidence type="ECO:0000256" key="1">
    <source>
        <dbReference type="ARBA" id="ARBA00004613"/>
    </source>
</evidence>
<keyword evidence="5" id="KW-1133">Transmembrane helix</keyword>
<dbReference type="PANTHER" id="PTHR21700">
    <property type="entry name" value="TRANSTHYRETIN-LIKE FAMILY PROTEIN-RELATED"/>
    <property type="match status" value="1"/>
</dbReference>
<comment type="subcellular location">
    <subcellularLocation>
        <location evidence="1">Secreted</location>
    </subcellularLocation>
</comment>
<reference evidence="6 7" key="1">
    <citation type="submission" date="2013-11" db="EMBL/GenBank/DDBJ databases">
        <title>Draft genome of the bovine lungworm Dictyocaulus viviparus.</title>
        <authorList>
            <person name="Mitreva M."/>
        </authorList>
    </citation>
    <scope>NUCLEOTIDE SEQUENCE [LARGE SCALE GENOMIC DNA]</scope>
    <source>
        <strain evidence="6 7">HannoverDv2000</strain>
    </source>
</reference>
<keyword evidence="7" id="KW-1185">Reference proteome</keyword>
<proteinExistence type="inferred from homology"/>
<gene>
    <name evidence="6" type="ORF">DICVIV_06106</name>
</gene>
<dbReference type="AlphaFoldDB" id="A0A0D8XVL4"/>
<sequence length="145" mass="16363">MNLEMRVICVIVIHLPMICSFFGLIGQEQAFGVAGKLICKGKPEDNARLRLYDKDLFGDSLLTQGKPNANGSFELHGVKMEISEIEPYLEIRHKCNIKSRCYKKVIIPIVRPFVFMGSNVEVNYEVGTIDLVNITIPFILDCSKN</sequence>
<dbReference type="GO" id="GO:0005576">
    <property type="term" value="C:extracellular region"/>
    <property type="evidence" value="ECO:0007669"/>
    <property type="project" value="UniProtKB-SubCell"/>
</dbReference>
<feature type="transmembrane region" description="Helical" evidence="5">
    <location>
        <begin position="7"/>
        <end position="26"/>
    </location>
</feature>
<protein>
    <submittedName>
        <fullName evidence="6">Transthyretin-like family protein</fullName>
    </submittedName>
</protein>